<evidence type="ECO:0000256" key="5">
    <source>
        <dbReference type="SAM" id="MobiDB-lite"/>
    </source>
</evidence>
<dbReference type="GO" id="GO:0035493">
    <property type="term" value="P:SNARE complex assembly"/>
    <property type="evidence" value="ECO:0007669"/>
    <property type="project" value="TreeGrafter"/>
</dbReference>
<gene>
    <name evidence="6" type="ORF">B0A50_03787</name>
</gene>
<organism evidence="6 7">
    <name type="scientific">Salinomyces thailandicus</name>
    <dbReference type="NCBI Taxonomy" id="706561"/>
    <lineage>
        <taxon>Eukaryota</taxon>
        <taxon>Fungi</taxon>
        <taxon>Dikarya</taxon>
        <taxon>Ascomycota</taxon>
        <taxon>Pezizomycotina</taxon>
        <taxon>Dothideomycetes</taxon>
        <taxon>Dothideomycetidae</taxon>
        <taxon>Mycosphaerellales</taxon>
        <taxon>Teratosphaeriaceae</taxon>
        <taxon>Salinomyces</taxon>
    </lineage>
</organism>
<accession>A0A4U0U318</accession>
<feature type="compositionally biased region" description="Basic and acidic residues" evidence="5">
    <location>
        <begin position="416"/>
        <end position="425"/>
    </location>
</feature>
<dbReference type="GO" id="GO:0000323">
    <property type="term" value="C:lytic vacuole"/>
    <property type="evidence" value="ECO:0007669"/>
    <property type="project" value="TreeGrafter"/>
</dbReference>
<feature type="region of interest" description="Disordered" evidence="5">
    <location>
        <begin position="89"/>
        <end position="165"/>
    </location>
</feature>
<feature type="region of interest" description="Disordered" evidence="5">
    <location>
        <begin position="50"/>
        <end position="70"/>
    </location>
</feature>
<dbReference type="PANTHER" id="PTHR15157">
    <property type="entry name" value="UV RADIATION RESISTANCE-ASSOCIATED GENE PROTEIN"/>
    <property type="match status" value="1"/>
</dbReference>
<evidence type="ECO:0000313" key="6">
    <source>
        <dbReference type="EMBL" id="TKA29277.1"/>
    </source>
</evidence>
<name>A0A4U0U318_9PEZI</name>
<evidence type="ECO:0000256" key="1">
    <source>
        <dbReference type="ARBA" id="ARBA00009574"/>
    </source>
</evidence>
<feature type="coiled-coil region" evidence="4">
    <location>
        <begin position="351"/>
        <end position="385"/>
    </location>
</feature>
<evidence type="ECO:0000256" key="3">
    <source>
        <dbReference type="ARBA" id="ARBA00023054"/>
    </source>
</evidence>
<dbReference type="GO" id="GO:0005768">
    <property type="term" value="C:endosome"/>
    <property type="evidence" value="ECO:0007669"/>
    <property type="project" value="TreeGrafter"/>
</dbReference>
<dbReference type="GO" id="GO:0032991">
    <property type="term" value="C:protein-containing complex"/>
    <property type="evidence" value="ECO:0007669"/>
    <property type="project" value="UniProtKB-ARBA"/>
</dbReference>
<protein>
    <recommendedName>
        <fullName evidence="2">Autophagy-related protein 14</fullName>
    </recommendedName>
</protein>
<dbReference type="Proteomes" id="UP000308549">
    <property type="component" value="Unassembled WGS sequence"/>
</dbReference>
<feature type="region of interest" description="Disordered" evidence="5">
    <location>
        <begin position="401"/>
        <end position="429"/>
    </location>
</feature>
<dbReference type="Pfam" id="PF10186">
    <property type="entry name" value="ATG14"/>
    <property type="match status" value="1"/>
</dbReference>
<feature type="region of interest" description="Disordered" evidence="5">
    <location>
        <begin position="1"/>
        <end position="32"/>
    </location>
</feature>
<dbReference type="OrthoDB" id="72772at2759"/>
<comment type="similarity">
    <text evidence="1">Belongs to the ATG14 family.</text>
</comment>
<reference evidence="6 7" key="1">
    <citation type="submission" date="2017-03" db="EMBL/GenBank/DDBJ databases">
        <title>Genomes of endolithic fungi from Antarctica.</title>
        <authorList>
            <person name="Coleine C."/>
            <person name="Masonjones S."/>
            <person name="Stajich J.E."/>
        </authorList>
    </citation>
    <scope>NUCLEOTIDE SEQUENCE [LARGE SCALE GENOMIC DNA]</scope>
    <source>
        <strain evidence="6 7">CCFEE 6315</strain>
    </source>
</reference>
<evidence type="ECO:0000256" key="4">
    <source>
        <dbReference type="SAM" id="Coils"/>
    </source>
</evidence>
<feature type="region of interest" description="Disordered" evidence="5">
    <location>
        <begin position="607"/>
        <end position="662"/>
    </location>
</feature>
<keyword evidence="3 4" id="KW-0175">Coiled coil</keyword>
<dbReference type="InterPro" id="IPR018791">
    <property type="entry name" value="UV_resistance/autophagy_Atg14"/>
</dbReference>
<proteinExistence type="inferred from homology"/>
<comment type="caution">
    <text evidence="6">The sequence shown here is derived from an EMBL/GenBank/DDBJ whole genome shotgun (WGS) entry which is preliminary data.</text>
</comment>
<dbReference type="PANTHER" id="PTHR15157:SF5">
    <property type="entry name" value="UV RADIATION RESISTANCE-ASSOCIATED GENE PROTEIN"/>
    <property type="match status" value="1"/>
</dbReference>
<dbReference type="AlphaFoldDB" id="A0A4U0U318"/>
<feature type="compositionally biased region" description="Polar residues" evidence="5">
    <location>
        <begin position="90"/>
        <end position="102"/>
    </location>
</feature>
<keyword evidence="7" id="KW-1185">Reference proteome</keyword>
<dbReference type="EMBL" id="NAJL01000015">
    <property type="protein sequence ID" value="TKA29277.1"/>
    <property type="molecule type" value="Genomic_DNA"/>
</dbReference>
<evidence type="ECO:0000313" key="7">
    <source>
        <dbReference type="Proteomes" id="UP000308549"/>
    </source>
</evidence>
<sequence length="662" mass="74018">MASKPPRPQQQQQHRHHQPNGLPVRRDRPWLLPTNRKLRNLLSVSLRNLSLTPSTPSRPRGKTFDDDAVPHSLKSPAKLLALREQKGLIHSQSSSDLRSVSENAVVDGSADKGDDEGDGSPAKSARLANGAPKTPQRPLQGRMRRRSTLEWANATPQTRQERLEGVTRERMADVFVSIHVEGVEVTEPVYVSEVVKKSMNPTFRHVDWSACGPGITRMERMTLRFWVQSDTMRGWRQLLELSLNLNSLQYLGRSLDQSPHALPHNAVIFHLSDGVYTSFPSLSDYLPPPMGTLARTMTNRILPSSSFDTLLRLSKLDDSIQDALITRNKIASDLETLLESNKKALTERDRVVEAEDRLKTIEFAKKTLEKQLEKARKQQDEKRLSIQTRRELMSRDLRARRLKSDEMTTEQPELPGLRDEREVKRNTTSNQRRRICEDLHHIYPLTPIQGKSLAFTIRGLHLPNSDDLDAGPPDSVSAALGNVAHTVLMLAYYLDQPLPYPVNPKSSTSTVEDSISLLKTTSSTTQSYKDEKALRTYPLFSKGVPRFRFEYGVFLLNKNLQILLESAFGVRVLDLRQTLPNLKYLLYVATAGEGELPARKAGGVRGLMAGRVGGTPDGSRAGSQDSRGSEAGPEKVANGTSRGAVDSLRRNIGGPDRGRRGR</sequence>
<evidence type="ECO:0000256" key="2">
    <source>
        <dbReference type="ARBA" id="ARBA00013807"/>
    </source>
</evidence>
<dbReference type="GO" id="GO:0000149">
    <property type="term" value="F:SNARE binding"/>
    <property type="evidence" value="ECO:0007669"/>
    <property type="project" value="TreeGrafter"/>
</dbReference>